<protein>
    <submittedName>
        <fullName evidence="1">Uncharacterized protein</fullName>
    </submittedName>
</protein>
<dbReference type="EMBL" id="JBFTWV010000014">
    <property type="protein sequence ID" value="KAL2798187.1"/>
    <property type="molecule type" value="Genomic_DNA"/>
</dbReference>
<name>A0ABR4GGM0_9EURO</name>
<dbReference type="Proteomes" id="UP001610563">
    <property type="component" value="Unassembled WGS sequence"/>
</dbReference>
<evidence type="ECO:0000313" key="2">
    <source>
        <dbReference type="Proteomes" id="UP001610563"/>
    </source>
</evidence>
<evidence type="ECO:0000313" key="1">
    <source>
        <dbReference type="EMBL" id="KAL2798187.1"/>
    </source>
</evidence>
<accession>A0ABR4GGM0</accession>
<sequence length="200" mass="21645">MQPILSVSLPSSSLAFSTPAWRGTVRFLPGLSQWVIRAVASINHIVRRPPPVDSALLTSGCKGCFDQDSPVIKRIRLILCADLIGLPIAPPTPQTPVSHLARSPSTNAKIIHQTLLVASSPTLFSFSNSLVLILGPSSLSSCACVSAPVLSVIPHHAVRHKPCSNPSPPLRLRRSILPSHLLRFFNLLARWLGQLLDTWP</sequence>
<proteinExistence type="predicted"/>
<keyword evidence="2" id="KW-1185">Reference proteome</keyword>
<comment type="caution">
    <text evidence="1">The sequence shown here is derived from an EMBL/GenBank/DDBJ whole genome shotgun (WGS) entry which is preliminary data.</text>
</comment>
<organism evidence="1 2">
    <name type="scientific">Aspergillus keveii</name>
    <dbReference type="NCBI Taxonomy" id="714993"/>
    <lineage>
        <taxon>Eukaryota</taxon>
        <taxon>Fungi</taxon>
        <taxon>Dikarya</taxon>
        <taxon>Ascomycota</taxon>
        <taxon>Pezizomycotina</taxon>
        <taxon>Eurotiomycetes</taxon>
        <taxon>Eurotiomycetidae</taxon>
        <taxon>Eurotiales</taxon>
        <taxon>Aspergillaceae</taxon>
        <taxon>Aspergillus</taxon>
        <taxon>Aspergillus subgen. Nidulantes</taxon>
    </lineage>
</organism>
<gene>
    <name evidence="1" type="ORF">BJX66DRAFT_53720</name>
</gene>
<reference evidence="1 2" key="1">
    <citation type="submission" date="2024-07" db="EMBL/GenBank/DDBJ databases">
        <title>Section-level genome sequencing and comparative genomics of Aspergillus sections Usti and Cavernicolus.</title>
        <authorList>
            <consortium name="Lawrence Berkeley National Laboratory"/>
            <person name="Nybo J.L."/>
            <person name="Vesth T.C."/>
            <person name="Theobald S."/>
            <person name="Frisvad J.C."/>
            <person name="Larsen T.O."/>
            <person name="Kjaerboelling I."/>
            <person name="Rothschild-Mancinelli K."/>
            <person name="Lyhne E.K."/>
            <person name="Kogle M.E."/>
            <person name="Barry K."/>
            <person name="Clum A."/>
            <person name="Na H."/>
            <person name="Ledsgaard L."/>
            <person name="Lin J."/>
            <person name="Lipzen A."/>
            <person name="Kuo A."/>
            <person name="Riley R."/>
            <person name="Mondo S."/>
            <person name="Labutti K."/>
            <person name="Haridas S."/>
            <person name="Pangalinan J."/>
            <person name="Salamov A.A."/>
            <person name="Simmons B.A."/>
            <person name="Magnuson J.K."/>
            <person name="Chen J."/>
            <person name="Drula E."/>
            <person name="Henrissat B."/>
            <person name="Wiebenga A."/>
            <person name="Lubbers R.J."/>
            <person name="Gomes A.C."/>
            <person name="Makela M.R."/>
            <person name="Stajich J."/>
            <person name="Grigoriev I.V."/>
            <person name="Mortensen U.H."/>
            <person name="De Vries R.P."/>
            <person name="Baker S.E."/>
            <person name="Andersen M.R."/>
        </authorList>
    </citation>
    <scope>NUCLEOTIDE SEQUENCE [LARGE SCALE GENOMIC DNA]</scope>
    <source>
        <strain evidence="1 2">CBS 209.92</strain>
    </source>
</reference>